<gene>
    <name evidence="1" type="ORF">LVIROSA_LOCUS20317</name>
</gene>
<keyword evidence="2" id="KW-1185">Reference proteome</keyword>
<dbReference type="Gene3D" id="1.10.560.10">
    <property type="entry name" value="GroEL-like equatorial domain"/>
    <property type="match status" value="1"/>
</dbReference>
<comment type="caution">
    <text evidence="1">The sequence shown here is derived from an EMBL/GenBank/DDBJ whole genome shotgun (WGS) entry which is preliminary data.</text>
</comment>
<evidence type="ECO:0000313" key="1">
    <source>
        <dbReference type="EMBL" id="CAH1433745.1"/>
    </source>
</evidence>
<sequence>MNLLFKISQQCSHIEIGRETHKHIRLQLRMGETLKRLIFCRVSIWKGHNVLIKQSYGPAKVTKYGVTVAKNIDFKHEVKEVLFLNLNSENGIKALFSKVL</sequence>
<accession>A0AAU9N569</accession>
<dbReference type="InterPro" id="IPR027413">
    <property type="entry name" value="GROEL-like_equatorial_sf"/>
</dbReference>
<dbReference type="Proteomes" id="UP001157418">
    <property type="component" value="Unassembled WGS sequence"/>
</dbReference>
<dbReference type="SUPFAM" id="SSF48592">
    <property type="entry name" value="GroEL equatorial domain-like"/>
    <property type="match status" value="1"/>
</dbReference>
<dbReference type="AlphaFoldDB" id="A0AAU9N569"/>
<proteinExistence type="predicted"/>
<reference evidence="1 2" key="1">
    <citation type="submission" date="2022-01" db="EMBL/GenBank/DDBJ databases">
        <authorList>
            <person name="Xiong W."/>
            <person name="Schranz E."/>
        </authorList>
    </citation>
    <scope>NUCLEOTIDE SEQUENCE [LARGE SCALE GENOMIC DNA]</scope>
</reference>
<dbReference type="EMBL" id="CAKMRJ010003334">
    <property type="protein sequence ID" value="CAH1433745.1"/>
    <property type="molecule type" value="Genomic_DNA"/>
</dbReference>
<protein>
    <submittedName>
        <fullName evidence="1">Uncharacterized protein</fullName>
    </submittedName>
</protein>
<evidence type="ECO:0000313" key="2">
    <source>
        <dbReference type="Proteomes" id="UP001157418"/>
    </source>
</evidence>
<organism evidence="1 2">
    <name type="scientific">Lactuca virosa</name>
    <dbReference type="NCBI Taxonomy" id="75947"/>
    <lineage>
        <taxon>Eukaryota</taxon>
        <taxon>Viridiplantae</taxon>
        <taxon>Streptophyta</taxon>
        <taxon>Embryophyta</taxon>
        <taxon>Tracheophyta</taxon>
        <taxon>Spermatophyta</taxon>
        <taxon>Magnoliopsida</taxon>
        <taxon>eudicotyledons</taxon>
        <taxon>Gunneridae</taxon>
        <taxon>Pentapetalae</taxon>
        <taxon>asterids</taxon>
        <taxon>campanulids</taxon>
        <taxon>Asterales</taxon>
        <taxon>Asteraceae</taxon>
        <taxon>Cichorioideae</taxon>
        <taxon>Cichorieae</taxon>
        <taxon>Lactucinae</taxon>
        <taxon>Lactuca</taxon>
    </lineage>
</organism>
<name>A0AAU9N569_9ASTR</name>